<sequence length="147" mass="15191">MSPWRPSPSSSSLPVCLSQISGPIESLLNDLRSVSEVPGADNCVPNALGYDARFPQQNQYVSHSVISRDQSVNNIPGPSTAGKTTSTTTSASPPRVKTSAHAASSTSPSDPSALSPGLTGGTSSARPATSPPAWTGKLDQTVLEFQR</sequence>
<dbReference type="RefSeq" id="XP_026607284.1">
    <property type="nucleotide sequence ID" value="XM_026744121.1"/>
</dbReference>
<organism evidence="2 3">
    <name type="scientific">Aspergillus mulundensis</name>
    <dbReference type="NCBI Taxonomy" id="1810919"/>
    <lineage>
        <taxon>Eukaryota</taxon>
        <taxon>Fungi</taxon>
        <taxon>Dikarya</taxon>
        <taxon>Ascomycota</taxon>
        <taxon>Pezizomycotina</taxon>
        <taxon>Eurotiomycetes</taxon>
        <taxon>Eurotiomycetidae</taxon>
        <taxon>Eurotiales</taxon>
        <taxon>Aspergillaceae</taxon>
        <taxon>Aspergillus</taxon>
        <taxon>Aspergillus subgen. Nidulantes</taxon>
    </lineage>
</organism>
<protein>
    <submittedName>
        <fullName evidence="2">Uncharacterized protein</fullName>
    </submittedName>
</protein>
<dbReference type="Proteomes" id="UP000256690">
    <property type="component" value="Unassembled WGS sequence"/>
</dbReference>
<feature type="compositionally biased region" description="Polar residues" evidence="1">
    <location>
        <begin position="61"/>
        <end position="74"/>
    </location>
</feature>
<keyword evidence="3" id="KW-1185">Reference proteome</keyword>
<reference evidence="2 3" key="1">
    <citation type="journal article" date="2018" name="IMA Fungus">
        <title>IMA Genome-F 9: Draft genome sequence of Annulohypoxylon stygium, Aspergillus mulundensis, Berkeleyomyces basicola (syn. Thielaviopsis basicola), Ceratocystis smalleyi, two Cercospora beticola strains, Coleophoma cylindrospora, Fusarium fracticaudum, Phialophora cf. hyalina, and Morchella septimelata.</title>
        <authorList>
            <person name="Wingfield B.D."/>
            <person name="Bills G.F."/>
            <person name="Dong Y."/>
            <person name="Huang W."/>
            <person name="Nel W.J."/>
            <person name="Swalarsk-Parry B.S."/>
            <person name="Vaghefi N."/>
            <person name="Wilken P.M."/>
            <person name="An Z."/>
            <person name="de Beer Z.W."/>
            <person name="De Vos L."/>
            <person name="Chen L."/>
            <person name="Duong T.A."/>
            <person name="Gao Y."/>
            <person name="Hammerbacher A."/>
            <person name="Kikkert J.R."/>
            <person name="Li Y."/>
            <person name="Li H."/>
            <person name="Li K."/>
            <person name="Li Q."/>
            <person name="Liu X."/>
            <person name="Ma X."/>
            <person name="Naidoo K."/>
            <person name="Pethybridge S.J."/>
            <person name="Sun J."/>
            <person name="Steenkamp E.T."/>
            <person name="van der Nest M.A."/>
            <person name="van Wyk S."/>
            <person name="Wingfield M.J."/>
            <person name="Xiong C."/>
            <person name="Yue Q."/>
            <person name="Zhang X."/>
        </authorList>
    </citation>
    <scope>NUCLEOTIDE SEQUENCE [LARGE SCALE GENOMIC DNA]</scope>
    <source>
        <strain evidence="2 3">DSM 5745</strain>
    </source>
</reference>
<accession>A0A3D8SVK3</accession>
<proteinExistence type="predicted"/>
<evidence type="ECO:0000313" key="2">
    <source>
        <dbReference type="EMBL" id="RDW90330.1"/>
    </source>
</evidence>
<feature type="region of interest" description="Disordered" evidence="1">
    <location>
        <begin position="61"/>
        <end position="147"/>
    </location>
</feature>
<feature type="compositionally biased region" description="Low complexity" evidence="1">
    <location>
        <begin position="76"/>
        <end position="116"/>
    </location>
</feature>
<dbReference type="AlphaFoldDB" id="A0A3D8SVK3"/>
<comment type="caution">
    <text evidence="2">The sequence shown here is derived from an EMBL/GenBank/DDBJ whole genome shotgun (WGS) entry which is preliminary data.</text>
</comment>
<evidence type="ECO:0000256" key="1">
    <source>
        <dbReference type="SAM" id="MobiDB-lite"/>
    </source>
</evidence>
<dbReference type="GeneID" id="38112475"/>
<dbReference type="EMBL" id="PVWQ01000002">
    <property type="protein sequence ID" value="RDW90330.1"/>
    <property type="molecule type" value="Genomic_DNA"/>
</dbReference>
<gene>
    <name evidence="2" type="ORF">DSM5745_02105</name>
</gene>
<evidence type="ECO:0000313" key="3">
    <source>
        <dbReference type="Proteomes" id="UP000256690"/>
    </source>
</evidence>
<name>A0A3D8SVK3_9EURO</name>